<dbReference type="AlphaFoldDB" id="A0A0C3HJ31"/>
<protein>
    <recommendedName>
        <fullName evidence="3">AB hydrolase-1 domain-containing protein</fullName>
    </recommendedName>
</protein>
<proteinExistence type="predicted"/>
<dbReference type="InParanoid" id="A0A0C3HJ31"/>
<evidence type="ECO:0008006" key="3">
    <source>
        <dbReference type="Google" id="ProtNLM"/>
    </source>
</evidence>
<reference evidence="1 2" key="1">
    <citation type="submission" date="2014-04" db="EMBL/GenBank/DDBJ databases">
        <authorList>
            <consortium name="DOE Joint Genome Institute"/>
            <person name="Kuo A."/>
            <person name="Martino E."/>
            <person name="Perotto S."/>
            <person name="Kohler A."/>
            <person name="Nagy L.G."/>
            <person name="Floudas D."/>
            <person name="Copeland A."/>
            <person name="Barry K.W."/>
            <person name="Cichocki N."/>
            <person name="Veneault-Fourrey C."/>
            <person name="LaButti K."/>
            <person name="Lindquist E.A."/>
            <person name="Lipzen A."/>
            <person name="Lundell T."/>
            <person name="Morin E."/>
            <person name="Murat C."/>
            <person name="Sun H."/>
            <person name="Tunlid A."/>
            <person name="Henrissat B."/>
            <person name="Grigoriev I.V."/>
            <person name="Hibbett D.S."/>
            <person name="Martin F."/>
            <person name="Nordberg H.P."/>
            <person name="Cantor M.N."/>
            <person name="Hua S.X."/>
        </authorList>
    </citation>
    <scope>NUCLEOTIDE SEQUENCE [LARGE SCALE GENOMIC DNA]</scope>
    <source>
        <strain evidence="1 2">Zn</strain>
    </source>
</reference>
<dbReference type="PANTHER" id="PTHR22946">
    <property type="entry name" value="DIENELACTONE HYDROLASE DOMAIN-CONTAINING PROTEIN-RELATED"/>
    <property type="match status" value="1"/>
</dbReference>
<dbReference type="STRING" id="913774.A0A0C3HJ31"/>
<evidence type="ECO:0000313" key="2">
    <source>
        <dbReference type="Proteomes" id="UP000054321"/>
    </source>
</evidence>
<dbReference type="OrthoDB" id="249703at2759"/>
<dbReference type="EMBL" id="KN832875">
    <property type="protein sequence ID" value="KIN02362.1"/>
    <property type="molecule type" value="Genomic_DNA"/>
</dbReference>
<dbReference type="InterPro" id="IPR050261">
    <property type="entry name" value="FrsA_esterase"/>
</dbReference>
<dbReference type="InterPro" id="IPR029058">
    <property type="entry name" value="AB_hydrolase_fold"/>
</dbReference>
<name>A0A0C3HJ31_OIDMZ</name>
<reference evidence="2" key="2">
    <citation type="submission" date="2015-01" db="EMBL/GenBank/DDBJ databases">
        <title>Evolutionary Origins and Diversification of the Mycorrhizal Mutualists.</title>
        <authorList>
            <consortium name="DOE Joint Genome Institute"/>
            <consortium name="Mycorrhizal Genomics Consortium"/>
            <person name="Kohler A."/>
            <person name="Kuo A."/>
            <person name="Nagy L.G."/>
            <person name="Floudas D."/>
            <person name="Copeland A."/>
            <person name="Barry K.W."/>
            <person name="Cichocki N."/>
            <person name="Veneault-Fourrey C."/>
            <person name="LaButti K."/>
            <person name="Lindquist E.A."/>
            <person name="Lipzen A."/>
            <person name="Lundell T."/>
            <person name="Morin E."/>
            <person name="Murat C."/>
            <person name="Riley R."/>
            <person name="Ohm R."/>
            <person name="Sun H."/>
            <person name="Tunlid A."/>
            <person name="Henrissat B."/>
            <person name="Grigoriev I.V."/>
            <person name="Hibbett D.S."/>
            <person name="Martin F."/>
        </authorList>
    </citation>
    <scope>NUCLEOTIDE SEQUENCE [LARGE SCALE GENOMIC DNA]</scope>
    <source>
        <strain evidence="2">Zn</strain>
    </source>
</reference>
<sequence length="219" mass="24549">MAIPGVRHTLKGDEFDIPIIVYRASLHNVRLPTLILGNGFDGSQEEMLHANGFVALERGYNVITYEGPGFIAEWEKVVTPLIDYLQTLDFIDAKRVRLLGYSIGGFLCARAACFEHRIAAVMCIDGVFDVFEAFSNIPPPDARVHLEQEDERKFDSVIEGIASHATNLRWAIGQLKWSFMAPPYQAFRTVREISLKGISDQIECPVLIGDAEDDQFFKG</sequence>
<dbReference type="Gene3D" id="3.40.50.1820">
    <property type="entry name" value="alpha/beta hydrolase"/>
    <property type="match status" value="1"/>
</dbReference>
<keyword evidence="2" id="KW-1185">Reference proteome</keyword>
<dbReference type="HOGENOM" id="CLU_1261855_0_0_1"/>
<evidence type="ECO:0000313" key="1">
    <source>
        <dbReference type="EMBL" id="KIN02362.1"/>
    </source>
</evidence>
<accession>A0A0C3HJ31</accession>
<organism evidence="1 2">
    <name type="scientific">Oidiodendron maius (strain Zn)</name>
    <dbReference type="NCBI Taxonomy" id="913774"/>
    <lineage>
        <taxon>Eukaryota</taxon>
        <taxon>Fungi</taxon>
        <taxon>Dikarya</taxon>
        <taxon>Ascomycota</taxon>
        <taxon>Pezizomycotina</taxon>
        <taxon>Leotiomycetes</taxon>
        <taxon>Leotiomycetes incertae sedis</taxon>
        <taxon>Myxotrichaceae</taxon>
        <taxon>Oidiodendron</taxon>
    </lineage>
</organism>
<dbReference type="PANTHER" id="PTHR22946:SF12">
    <property type="entry name" value="CONIDIAL PIGMENT BIOSYNTHESIS PROTEIN AYG1 (AFU_ORTHOLOGUE AFUA_2G17550)"/>
    <property type="match status" value="1"/>
</dbReference>
<dbReference type="Proteomes" id="UP000054321">
    <property type="component" value="Unassembled WGS sequence"/>
</dbReference>
<dbReference type="SUPFAM" id="SSF53474">
    <property type="entry name" value="alpha/beta-Hydrolases"/>
    <property type="match status" value="1"/>
</dbReference>
<gene>
    <name evidence="1" type="ORF">OIDMADRAFT_179619</name>
</gene>